<accession>A0A8R1YMQ7</accession>
<organism evidence="1 2">
    <name type="scientific">Pristionchus pacificus</name>
    <name type="common">Parasitic nematode worm</name>
    <dbReference type="NCBI Taxonomy" id="54126"/>
    <lineage>
        <taxon>Eukaryota</taxon>
        <taxon>Metazoa</taxon>
        <taxon>Ecdysozoa</taxon>
        <taxon>Nematoda</taxon>
        <taxon>Chromadorea</taxon>
        <taxon>Rhabditida</taxon>
        <taxon>Rhabditina</taxon>
        <taxon>Diplogasteromorpha</taxon>
        <taxon>Diplogasteroidea</taxon>
        <taxon>Neodiplogasteridae</taxon>
        <taxon>Pristionchus</taxon>
    </lineage>
</organism>
<dbReference type="Proteomes" id="UP000005239">
    <property type="component" value="Unassembled WGS sequence"/>
</dbReference>
<accession>A0A2A6CPZ7</accession>
<proteinExistence type="predicted"/>
<name>A0A2A6CPZ7_PRIPA</name>
<gene>
    <name evidence="1" type="primary">WBGene00203570</name>
</gene>
<dbReference type="EnsemblMetazoa" id="PPA30704.1">
    <property type="protein sequence ID" value="PPA30704.1"/>
    <property type="gene ID" value="WBGene00203570"/>
</dbReference>
<protein>
    <submittedName>
        <fullName evidence="1">Uncharacterized protein</fullName>
    </submittedName>
</protein>
<dbReference type="AlphaFoldDB" id="A0A2A6CPZ7"/>
<reference evidence="1" key="2">
    <citation type="submission" date="2022-06" db="UniProtKB">
        <authorList>
            <consortium name="EnsemblMetazoa"/>
        </authorList>
    </citation>
    <scope>IDENTIFICATION</scope>
    <source>
        <strain evidence="1">PS312</strain>
    </source>
</reference>
<evidence type="ECO:0000313" key="2">
    <source>
        <dbReference type="Proteomes" id="UP000005239"/>
    </source>
</evidence>
<keyword evidence="2" id="KW-1185">Reference proteome</keyword>
<reference evidence="2" key="1">
    <citation type="journal article" date="2008" name="Nat. Genet.">
        <title>The Pristionchus pacificus genome provides a unique perspective on nematode lifestyle and parasitism.</title>
        <authorList>
            <person name="Dieterich C."/>
            <person name="Clifton S.W."/>
            <person name="Schuster L.N."/>
            <person name="Chinwalla A."/>
            <person name="Delehaunty K."/>
            <person name="Dinkelacker I."/>
            <person name="Fulton L."/>
            <person name="Fulton R."/>
            <person name="Godfrey J."/>
            <person name="Minx P."/>
            <person name="Mitreva M."/>
            <person name="Roeseler W."/>
            <person name="Tian H."/>
            <person name="Witte H."/>
            <person name="Yang S.P."/>
            <person name="Wilson R.K."/>
            <person name="Sommer R.J."/>
        </authorList>
    </citation>
    <scope>NUCLEOTIDE SEQUENCE [LARGE SCALE GENOMIC DNA]</scope>
    <source>
        <strain evidence="2">PS312</strain>
    </source>
</reference>
<evidence type="ECO:0000313" key="1">
    <source>
        <dbReference type="EnsemblMetazoa" id="PPA30704.1"/>
    </source>
</evidence>
<sequence length="162" mass="18315">MYSLIFVVFLNFRLANFYLISSRIFSFFNLIPLSLGNSIFRSIYRTHNVTFSRLSHISLITLSYLQSVRSTPLIPINTRPVALMVTAATVMTSSSLICVLLLISFVSLSFAQWGWGNNGWGNNGWGGNYWGNRWGGWGNNGWGSGWGHHHHHHHSHSHSHGK</sequence>